<sequence>EARPPAGRAGDAGHGPRVDVGQRGTARPRGHLGLRHDLPAGVGRGLRRPFLGGGRCHQRRSGARQRPELGRAHRARRGRSARPGRSGRLRRRRRSPGEPRALRPAGPRRRQGTVRSRRPSGACRGLHRDDGTRTVGRTGTRVRPRRRAEDRRPRAAPVRRCCDAALPAPPTRVDDERRLRRRWDTRRAVRLRTHPGRRL</sequence>
<feature type="compositionally biased region" description="Basic residues" evidence="1">
    <location>
        <begin position="106"/>
        <end position="118"/>
    </location>
</feature>
<proteinExistence type="predicted"/>
<feature type="compositionally biased region" description="Basic residues" evidence="1">
    <location>
        <begin position="72"/>
        <end position="94"/>
    </location>
</feature>
<name>A0A6J4MD93_9ACTN</name>
<reference evidence="2" key="1">
    <citation type="submission" date="2020-02" db="EMBL/GenBank/DDBJ databases">
        <authorList>
            <person name="Meier V. D."/>
        </authorList>
    </citation>
    <scope>NUCLEOTIDE SEQUENCE</scope>
    <source>
        <strain evidence="2">AVDCRST_MAG07</strain>
    </source>
</reference>
<organism evidence="2">
    <name type="scientific">uncultured Frankineae bacterium</name>
    <dbReference type="NCBI Taxonomy" id="437475"/>
    <lineage>
        <taxon>Bacteria</taxon>
        <taxon>Bacillati</taxon>
        <taxon>Actinomycetota</taxon>
        <taxon>Actinomycetes</taxon>
        <taxon>Frankiales</taxon>
        <taxon>environmental samples</taxon>
    </lineage>
</organism>
<feature type="non-terminal residue" evidence="2">
    <location>
        <position position="199"/>
    </location>
</feature>
<evidence type="ECO:0000313" key="2">
    <source>
        <dbReference type="EMBL" id="CAA9356159.1"/>
    </source>
</evidence>
<feature type="region of interest" description="Disordered" evidence="1">
    <location>
        <begin position="1"/>
        <end position="157"/>
    </location>
</feature>
<protein>
    <submittedName>
        <fullName evidence="2">Phage tail fiber protein</fullName>
    </submittedName>
</protein>
<feature type="non-terminal residue" evidence="2">
    <location>
        <position position="1"/>
    </location>
</feature>
<accession>A0A6J4MD93</accession>
<dbReference type="AlphaFoldDB" id="A0A6J4MD93"/>
<dbReference type="EMBL" id="CADCUB010000159">
    <property type="protein sequence ID" value="CAA9356159.1"/>
    <property type="molecule type" value="Genomic_DNA"/>
</dbReference>
<gene>
    <name evidence="2" type="ORF">AVDCRST_MAG07-3376</name>
</gene>
<evidence type="ECO:0000256" key="1">
    <source>
        <dbReference type="SAM" id="MobiDB-lite"/>
    </source>
</evidence>